<organism evidence="1 2">
    <name type="scientific">Kipferlia bialata</name>
    <dbReference type="NCBI Taxonomy" id="797122"/>
    <lineage>
        <taxon>Eukaryota</taxon>
        <taxon>Metamonada</taxon>
        <taxon>Carpediemonas-like organisms</taxon>
        <taxon>Kipferlia</taxon>
    </lineage>
</organism>
<keyword evidence="2" id="KW-1185">Reference proteome</keyword>
<reference evidence="1 2" key="1">
    <citation type="journal article" date="2018" name="PLoS ONE">
        <title>The draft genome of Kipferlia bialata reveals reductive genome evolution in fornicate parasites.</title>
        <authorList>
            <person name="Tanifuji G."/>
            <person name="Takabayashi S."/>
            <person name="Kume K."/>
            <person name="Takagi M."/>
            <person name="Nakayama T."/>
            <person name="Kamikawa R."/>
            <person name="Inagaki Y."/>
            <person name="Hashimoto T."/>
        </authorList>
    </citation>
    <scope>NUCLEOTIDE SEQUENCE [LARGE SCALE GENOMIC DNA]</scope>
    <source>
        <strain evidence="1">NY0173</strain>
    </source>
</reference>
<dbReference type="Proteomes" id="UP000265618">
    <property type="component" value="Unassembled WGS sequence"/>
</dbReference>
<gene>
    <name evidence="1" type="ORF">KIPB_011196</name>
</gene>
<comment type="caution">
    <text evidence="1">The sequence shown here is derived from an EMBL/GenBank/DDBJ whole genome shotgun (WGS) entry which is preliminary data.</text>
</comment>
<name>A0A9K3D7W7_9EUKA</name>
<protein>
    <submittedName>
        <fullName evidence="1">Uncharacterized protein</fullName>
    </submittedName>
</protein>
<sequence>MVASKLRRKDIRCKVVESIESDAVAGLILIHVTVTPSQEDEAVSDIRYTIESHLAKQNETLVITRLSSVSKELVDMIDAVKAMLDAKALTEIK</sequence>
<evidence type="ECO:0000313" key="1">
    <source>
        <dbReference type="EMBL" id="GIQ88853.1"/>
    </source>
</evidence>
<dbReference type="EMBL" id="BDIP01004453">
    <property type="protein sequence ID" value="GIQ88853.1"/>
    <property type="molecule type" value="Genomic_DNA"/>
</dbReference>
<proteinExistence type="predicted"/>
<accession>A0A9K3D7W7</accession>
<evidence type="ECO:0000313" key="2">
    <source>
        <dbReference type="Proteomes" id="UP000265618"/>
    </source>
</evidence>
<dbReference type="AlphaFoldDB" id="A0A9K3D7W7"/>